<reference evidence="9 10" key="1">
    <citation type="submission" date="2016-11" db="EMBL/GenBank/DDBJ databases">
        <authorList>
            <person name="Jaros S."/>
            <person name="Januszkiewicz K."/>
            <person name="Wedrychowicz H."/>
        </authorList>
    </citation>
    <scope>NUCLEOTIDE SEQUENCE [LARGE SCALE GENOMIC DNA]</scope>
    <source>
        <strain evidence="9 10">DSM 10502</strain>
    </source>
</reference>
<keyword evidence="5 8" id="KW-0874">Quinone</keyword>
<dbReference type="RefSeq" id="WP_234988227.1">
    <property type="nucleotide sequence ID" value="NZ_FQUG01000003.1"/>
</dbReference>
<dbReference type="STRING" id="1123243.SAMN02745190_00615"/>
<evidence type="ECO:0000256" key="4">
    <source>
        <dbReference type="ARBA" id="ARBA00022692"/>
    </source>
</evidence>
<dbReference type="NCBIfam" id="NF004320">
    <property type="entry name" value="PRK05715.1-2"/>
    <property type="match status" value="1"/>
</dbReference>
<keyword evidence="8" id="KW-0520">NAD</keyword>
<comment type="subcellular location">
    <subcellularLocation>
        <location evidence="8">Cell membrane</location>
        <topology evidence="8">Multi-pass membrane protein</topology>
    </subcellularLocation>
    <subcellularLocation>
        <location evidence="1">Membrane</location>
        <topology evidence="1">Multi-pass membrane protein</topology>
    </subcellularLocation>
</comment>
<evidence type="ECO:0000256" key="1">
    <source>
        <dbReference type="ARBA" id="ARBA00004141"/>
    </source>
</evidence>
<evidence type="ECO:0000256" key="8">
    <source>
        <dbReference type="HAMAP-Rule" id="MF_01456"/>
    </source>
</evidence>
<keyword evidence="4 8" id="KW-0812">Transmembrane</keyword>
<protein>
    <recommendedName>
        <fullName evidence="8">NADH-quinone oxidoreductase subunit K</fullName>
        <ecNumber evidence="8">7.1.1.-</ecNumber>
    </recommendedName>
    <alternativeName>
        <fullName evidence="8">NADH dehydrogenase I subunit K</fullName>
    </alternativeName>
    <alternativeName>
        <fullName evidence="8">NDH-1 subunit K</fullName>
    </alternativeName>
</protein>
<evidence type="ECO:0000256" key="2">
    <source>
        <dbReference type="ARBA" id="ARBA00010519"/>
    </source>
</evidence>
<evidence type="ECO:0000313" key="9">
    <source>
        <dbReference type="EMBL" id="SHE54703.1"/>
    </source>
</evidence>
<feature type="transmembrane region" description="Helical" evidence="8">
    <location>
        <begin position="78"/>
        <end position="100"/>
    </location>
</feature>
<feature type="transmembrane region" description="Helical" evidence="8">
    <location>
        <begin position="12"/>
        <end position="37"/>
    </location>
</feature>
<dbReference type="PANTHER" id="PTHR11434:SF16">
    <property type="entry name" value="NADH-UBIQUINONE OXIDOREDUCTASE CHAIN 4L"/>
    <property type="match status" value="1"/>
</dbReference>
<dbReference type="GO" id="GO:0030964">
    <property type="term" value="C:NADH dehydrogenase complex"/>
    <property type="evidence" value="ECO:0007669"/>
    <property type="project" value="TreeGrafter"/>
</dbReference>
<keyword evidence="10" id="KW-1185">Reference proteome</keyword>
<comment type="subunit">
    <text evidence="8">NDH-1 is composed of 14 different subunits. Subunits NuoA, H, J, K, L, M, N constitute the membrane sector of the complex.</text>
</comment>
<dbReference type="Proteomes" id="UP000184404">
    <property type="component" value="Unassembled WGS sequence"/>
</dbReference>
<evidence type="ECO:0000256" key="6">
    <source>
        <dbReference type="ARBA" id="ARBA00022989"/>
    </source>
</evidence>
<dbReference type="GO" id="GO:0050136">
    <property type="term" value="F:NADH dehydrogenase (quinone) (non-electrogenic) activity"/>
    <property type="evidence" value="ECO:0007669"/>
    <property type="project" value="UniProtKB-UniRule"/>
</dbReference>
<evidence type="ECO:0000313" key="10">
    <source>
        <dbReference type="Proteomes" id="UP000184404"/>
    </source>
</evidence>
<dbReference type="GO" id="GO:0005886">
    <property type="term" value="C:plasma membrane"/>
    <property type="evidence" value="ECO:0007669"/>
    <property type="project" value="UniProtKB-SubCell"/>
</dbReference>
<dbReference type="GO" id="GO:0042773">
    <property type="term" value="P:ATP synthesis coupled electron transport"/>
    <property type="evidence" value="ECO:0007669"/>
    <property type="project" value="InterPro"/>
</dbReference>
<dbReference type="Gene3D" id="1.10.287.3510">
    <property type="match status" value="1"/>
</dbReference>
<keyword evidence="3 8" id="KW-0813">Transport</keyword>
<dbReference type="PANTHER" id="PTHR11434">
    <property type="entry name" value="NADH-UBIQUINONE OXIDOREDUCTASE SUBUNIT ND4L"/>
    <property type="match status" value="1"/>
</dbReference>
<evidence type="ECO:0000256" key="7">
    <source>
        <dbReference type="ARBA" id="ARBA00023136"/>
    </source>
</evidence>
<comment type="similarity">
    <text evidence="2 8">Belongs to the complex I subunit 4L family.</text>
</comment>
<name>A0A1M4UDM9_9FIRM</name>
<comment type="function">
    <text evidence="8">NDH-1 shuttles electrons from NADH, via FMN and iron-sulfur (Fe-S) centers, to quinones in the respiratory chain. The immediate electron acceptor for the enzyme in this species is believed to be a menaquinone. Couples the redox reaction to proton translocation (for every two electrons transferred, four hydrogen ions are translocated across the cytoplasmic membrane), and thus conserves the redox energy in a proton gradient.</text>
</comment>
<dbReference type="EC" id="7.1.1.-" evidence="8"/>
<accession>A0A1M4UDM9</accession>
<sequence length="119" mass="13095">MMDIFSLSAVDILNWSVHIGLTHFLLLAALLFSIGLYGLLTRRGIIPTLMCVELMLNAANINLVAFNHYRPVTDFSGQLMAVFSIAVAASEVAIGIALAFRIYRERGSVNIDELNHMKG</sequence>
<dbReference type="NCBIfam" id="NF004323">
    <property type="entry name" value="PRK05715.1-5"/>
    <property type="match status" value="1"/>
</dbReference>
<proteinExistence type="inferred from homology"/>
<dbReference type="FunFam" id="1.10.287.3510:FF:000001">
    <property type="entry name" value="NADH-quinone oxidoreductase subunit K"/>
    <property type="match status" value="1"/>
</dbReference>
<gene>
    <name evidence="8" type="primary">nuoK</name>
    <name evidence="9" type="ORF">SAMN02745190_00615</name>
</gene>
<dbReference type="Pfam" id="PF00420">
    <property type="entry name" value="Oxidored_q2"/>
    <property type="match status" value="1"/>
</dbReference>
<evidence type="ECO:0000256" key="5">
    <source>
        <dbReference type="ARBA" id="ARBA00022719"/>
    </source>
</evidence>
<dbReference type="HAMAP" id="MF_01456">
    <property type="entry name" value="NDH1_NuoK"/>
    <property type="match status" value="1"/>
</dbReference>
<dbReference type="EMBL" id="FQUG01000003">
    <property type="protein sequence ID" value="SHE54703.1"/>
    <property type="molecule type" value="Genomic_DNA"/>
</dbReference>
<keyword evidence="6 8" id="KW-1133">Transmembrane helix</keyword>
<evidence type="ECO:0000256" key="3">
    <source>
        <dbReference type="ARBA" id="ARBA00022448"/>
    </source>
</evidence>
<dbReference type="InterPro" id="IPR039428">
    <property type="entry name" value="NUOK/Mnh_C1-like"/>
</dbReference>
<keyword evidence="7 8" id="KW-0472">Membrane</keyword>
<dbReference type="GO" id="GO:0048038">
    <property type="term" value="F:quinone binding"/>
    <property type="evidence" value="ECO:0007669"/>
    <property type="project" value="UniProtKB-KW"/>
</dbReference>
<keyword evidence="8" id="KW-1003">Cell membrane</keyword>
<comment type="catalytic activity">
    <reaction evidence="8">
        <text>a quinone + NADH + 5 H(+)(in) = a quinol + NAD(+) + 4 H(+)(out)</text>
        <dbReference type="Rhea" id="RHEA:57888"/>
        <dbReference type="ChEBI" id="CHEBI:15378"/>
        <dbReference type="ChEBI" id="CHEBI:24646"/>
        <dbReference type="ChEBI" id="CHEBI:57540"/>
        <dbReference type="ChEBI" id="CHEBI:57945"/>
        <dbReference type="ChEBI" id="CHEBI:132124"/>
    </reaction>
</comment>
<feature type="transmembrane region" description="Helical" evidence="8">
    <location>
        <begin position="44"/>
        <end position="66"/>
    </location>
</feature>
<dbReference type="AlphaFoldDB" id="A0A1M4UDM9"/>
<keyword evidence="8" id="KW-1278">Translocase</keyword>
<dbReference type="InterPro" id="IPR001133">
    <property type="entry name" value="NADH_UbQ_OxRdtase_chain4L/K"/>
</dbReference>
<organism evidence="9 10">
    <name type="scientific">Schwartzia succinivorans DSM 10502</name>
    <dbReference type="NCBI Taxonomy" id="1123243"/>
    <lineage>
        <taxon>Bacteria</taxon>
        <taxon>Bacillati</taxon>
        <taxon>Bacillota</taxon>
        <taxon>Negativicutes</taxon>
        <taxon>Selenomonadales</taxon>
        <taxon>Selenomonadaceae</taxon>
        <taxon>Schwartzia</taxon>
    </lineage>
</organism>